<reference evidence="10 11" key="1">
    <citation type="journal article" date="2012" name="J. Bacteriol.">
        <title>Genome Sequence of Idiomarina xiamenensis Type Strain 10-D-4.</title>
        <authorList>
            <person name="Lai Q."/>
            <person name="Wang L."/>
            <person name="Wang W."/>
            <person name="Shao Z."/>
        </authorList>
    </citation>
    <scope>NUCLEOTIDE SEQUENCE [LARGE SCALE GENOMIC DNA]</scope>
    <source>
        <strain evidence="10 11">10-D-4</strain>
    </source>
</reference>
<dbReference type="EMBL" id="AMRG01000008">
    <property type="protein sequence ID" value="EKE83631.1"/>
    <property type="molecule type" value="Genomic_DNA"/>
</dbReference>
<dbReference type="PIRSF" id="PIRSF028784">
    <property type="entry name" value="MrpF"/>
    <property type="match status" value="1"/>
</dbReference>
<dbReference type="PANTHER" id="PTHR34702:SF1">
    <property type="entry name" value="NA(+)_H(+) ANTIPORTER SUBUNIT F"/>
    <property type="match status" value="1"/>
</dbReference>
<dbReference type="GO" id="GO:0015385">
    <property type="term" value="F:sodium:proton antiporter activity"/>
    <property type="evidence" value="ECO:0007669"/>
    <property type="project" value="TreeGrafter"/>
</dbReference>
<comment type="similarity">
    <text evidence="2 8">Belongs to the CPA3 antiporters (TC 2.A.63) subunit F family.</text>
</comment>
<feature type="transmembrane region" description="Helical" evidence="9">
    <location>
        <begin position="34"/>
        <end position="53"/>
    </location>
</feature>
<dbReference type="Proteomes" id="UP000014115">
    <property type="component" value="Unassembled WGS sequence"/>
</dbReference>
<evidence type="ECO:0000256" key="8">
    <source>
        <dbReference type="PIRNR" id="PIRNR028784"/>
    </source>
</evidence>
<evidence type="ECO:0000313" key="10">
    <source>
        <dbReference type="EMBL" id="EKE83631.1"/>
    </source>
</evidence>
<evidence type="ECO:0000256" key="1">
    <source>
        <dbReference type="ARBA" id="ARBA00004651"/>
    </source>
</evidence>
<dbReference type="PATRIC" id="fig|740709.3.peg.1480"/>
<dbReference type="GO" id="GO:0005886">
    <property type="term" value="C:plasma membrane"/>
    <property type="evidence" value="ECO:0007669"/>
    <property type="project" value="UniProtKB-SubCell"/>
</dbReference>
<feature type="transmembrane region" description="Helical" evidence="9">
    <location>
        <begin position="59"/>
        <end position="83"/>
    </location>
</feature>
<evidence type="ECO:0000256" key="7">
    <source>
        <dbReference type="ARBA" id="ARBA00023136"/>
    </source>
</evidence>
<keyword evidence="6 9" id="KW-1133">Transmembrane helix</keyword>
<dbReference type="STRING" id="740709.A10D4_07280"/>
<keyword evidence="8" id="KW-0406">Ion transport</keyword>
<comment type="subcellular location">
    <subcellularLocation>
        <location evidence="1 8">Cell membrane</location>
        <topology evidence="1 8">Multi-pass membrane protein</topology>
    </subcellularLocation>
</comment>
<protein>
    <submittedName>
        <fullName evidence="10">Multisubunit Na+/H+ antiporter subunit MnhF</fullName>
    </submittedName>
</protein>
<keyword evidence="11" id="KW-1185">Reference proteome</keyword>
<accession>K2JJL8</accession>
<evidence type="ECO:0000256" key="2">
    <source>
        <dbReference type="ARBA" id="ARBA00009212"/>
    </source>
</evidence>
<evidence type="ECO:0000256" key="4">
    <source>
        <dbReference type="ARBA" id="ARBA00022475"/>
    </source>
</evidence>
<keyword evidence="5 9" id="KW-0812">Transmembrane</keyword>
<dbReference type="NCBIfam" id="NF004812">
    <property type="entry name" value="PRK06161.1"/>
    <property type="match status" value="1"/>
</dbReference>
<evidence type="ECO:0000313" key="11">
    <source>
        <dbReference type="Proteomes" id="UP000014115"/>
    </source>
</evidence>
<dbReference type="eggNOG" id="COG2212">
    <property type="taxonomic scope" value="Bacteria"/>
</dbReference>
<evidence type="ECO:0000256" key="5">
    <source>
        <dbReference type="ARBA" id="ARBA00022692"/>
    </source>
</evidence>
<dbReference type="AlphaFoldDB" id="K2JJL8"/>
<evidence type="ECO:0000256" key="3">
    <source>
        <dbReference type="ARBA" id="ARBA00022448"/>
    </source>
</evidence>
<keyword evidence="7 8" id="KW-0472">Membrane</keyword>
<dbReference type="RefSeq" id="WP_008488659.1">
    <property type="nucleotide sequence ID" value="NZ_AMRG01000008.1"/>
</dbReference>
<gene>
    <name evidence="10" type="ORF">A10D4_07280</name>
</gene>
<feature type="transmembrane region" description="Helical" evidence="9">
    <location>
        <begin position="6"/>
        <end position="22"/>
    </location>
</feature>
<comment type="caution">
    <text evidence="10">The sequence shown here is derived from an EMBL/GenBank/DDBJ whole genome shotgun (WGS) entry which is preliminary data.</text>
</comment>
<evidence type="ECO:0000256" key="6">
    <source>
        <dbReference type="ARBA" id="ARBA00022989"/>
    </source>
</evidence>
<keyword evidence="8" id="KW-0050">Antiport</keyword>
<keyword evidence="3 8" id="KW-0813">Transport</keyword>
<dbReference type="InterPro" id="IPR007208">
    <property type="entry name" value="MrpF/PhaF-like"/>
</dbReference>
<proteinExistence type="inferred from homology"/>
<dbReference type="PANTHER" id="PTHR34702">
    <property type="entry name" value="NA(+)/H(+) ANTIPORTER SUBUNIT F1"/>
    <property type="match status" value="1"/>
</dbReference>
<evidence type="ECO:0000256" key="9">
    <source>
        <dbReference type="SAM" id="Phobius"/>
    </source>
</evidence>
<dbReference type="OrthoDB" id="9800226at2"/>
<sequence>MLVYAVQFAFLLFSLSLLLNMWRLVKGPHLPDRILALDTIYINSLALLLLFGIQEGTSAYFEAALMIAMLGFVGTVAAAKFLMRGDIIE</sequence>
<dbReference type="Pfam" id="PF04066">
    <property type="entry name" value="MrpF_PhaF"/>
    <property type="match status" value="1"/>
</dbReference>
<keyword evidence="4 8" id="KW-1003">Cell membrane</keyword>
<name>K2JJL8_9GAMM</name>
<organism evidence="10 11">
    <name type="scientific">Idiomarina xiamenensis 10-D-4</name>
    <dbReference type="NCBI Taxonomy" id="740709"/>
    <lineage>
        <taxon>Bacteria</taxon>
        <taxon>Pseudomonadati</taxon>
        <taxon>Pseudomonadota</taxon>
        <taxon>Gammaproteobacteria</taxon>
        <taxon>Alteromonadales</taxon>
        <taxon>Idiomarinaceae</taxon>
        <taxon>Idiomarina</taxon>
    </lineage>
</organism>